<dbReference type="Proteomes" id="UP000501793">
    <property type="component" value="Chromosome"/>
</dbReference>
<sequence>MRREGPGDGDGHRLGMTDTETRVPTANTEVHTHEFLGGKGRKRTSPRKRRTAGNFIFYLHR</sequence>
<name>A0ACA8Z816_9BACL</name>
<evidence type="ECO:0000313" key="2">
    <source>
        <dbReference type="Proteomes" id="UP000501793"/>
    </source>
</evidence>
<accession>A0ACA8Z816</accession>
<evidence type="ECO:0000313" key="1">
    <source>
        <dbReference type="EMBL" id="CAB3391464.1"/>
    </source>
</evidence>
<gene>
    <name evidence="1" type="ORF">FAVT5_1384</name>
</gene>
<keyword evidence="2" id="KW-1185">Reference proteome</keyword>
<protein>
    <submittedName>
        <fullName evidence="1">Uncharacterized protein</fullName>
    </submittedName>
</protein>
<dbReference type="EMBL" id="LR792684">
    <property type="protein sequence ID" value="CAB3391464.1"/>
    <property type="molecule type" value="Genomic_DNA"/>
</dbReference>
<organism evidence="1 2">
    <name type="scientific">Kyrpidia spormannii</name>
    <dbReference type="NCBI Taxonomy" id="2055160"/>
    <lineage>
        <taxon>Bacteria</taxon>
        <taxon>Bacillati</taxon>
        <taxon>Bacillota</taxon>
        <taxon>Bacilli</taxon>
        <taxon>Bacillales</taxon>
        <taxon>Alicyclobacillaceae</taxon>
        <taxon>Kyrpidia</taxon>
    </lineage>
</organism>
<proteinExistence type="predicted"/>
<reference evidence="1" key="1">
    <citation type="submission" date="2020-04" db="EMBL/GenBank/DDBJ databases">
        <authorList>
            <person name="Hogendoorn C."/>
        </authorList>
    </citation>
    <scope>NUCLEOTIDE SEQUENCE</scope>
    <source>
        <strain evidence="1">FAVT5</strain>
    </source>
</reference>